<dbReference type="PROSITE" id="PS00973">
    <property type="entry name" value="USP_2"/>
    <property type="match status" value="1"/>
</dbReference>
<evidence type="ECO:0000256" key="1">
    <source>
        <dbReference type="ARBA" id="ARBA00000707"/>
    </source>
</evidence>
<comment type="caution">
    <text evidence="9">The sequence shown here is derived from an EMBL/GenBank/DDBJ whole genome shotgun (WGS) entry which is preliminary data.</text>
</comment>
<protein>
    <recommendedName>
        <fullName evidence="3">ubiquitinyl hydrolase 1</fullName>
        <ecNumber evidence="3">3.4.19.12</ecNumber>
    </recommendedName>
</protein>
<dbReference type="OrthoDB" id="27652at2759"/>
<evidence type="ECO:0000256" key="2">
    <source>
        <dbReference type="ARBA" id="ARBA00009085"/>
    </source>
</evidence>
<dbReference type="GO" id="GO:0005829">
    <property type="term" value="C:cytosol"/>
    <property type="evidence" value="ECO:0007669"/>
    <property type="project" value="TreeGrafter"/>
</dbReference>
<name>A0A1J4JLV7_9EUKA</name>
<dbReference type="AlphaFoldDB" id="A0A1J4JLV7"/>
<proteinExistence type="inferred from homology"/>
<dbReference type="VEuPathDB" id="TrichDB:TRFO_33300"/>
<keyword evidence="10" id="KW-1185">Reference proteome</keyword>
<dbReference type="EMBL" id="MLAK01000972">
    <property type="protein sequence ID" value="OHT00067.1"/>
    <property type="molecule type" value="Genomic_DNA"/>
</dbReference>
<evidence type="ECO:0000259" key="8">
    <source>
        <dbReference type="PROSITE" id="PS50235"/>
    </source>
</evidence>
<dbReference type="GO" id="GO:0004843">
    <property type="term" value="F:cysteine-type deubiquitinase activity"/>
    <property type="evidence" value="ECO:0007669"/>
    <property type="project" value="UniProtKB-EC"/>
</dbReference>
<dbReference type="GO" id="GO:0005634">
    <property type="term" value="C:nucleus"/>
    <property type="evidence" value="ECO:0007669"/>
    <property type="project" value="TreeGrafter"/>
</dbReference>
<comment type="catalytic activity">
    <reaction evidence="1">
        <text>Thiol-dependent hydrolysis of ester, thioester, amide, peptide and isopeptide bonds formed by the C-terminal Gly of ubiquitin (a 76-residue protein attached to proteins as an intracellular targeting signal).</text>
        <dbReference type="EC" id="3.4.19.12"/>
    </reaction>
</comment>
<dbReference type="InterPro" id="IPR028889">
    <property type="entry name" value="USP"/>
</dbReference>
<keyword evidence="5" id="KW-0833">Ubl conjugation pathway</keyword>
<accession>A0A1J4JLV7</accession>
<reference evidence="9" key="1">
    <citation type="submission" date="2016-10" db="EMBL/GenBank/DDBJ databases">
        <authorList>
            <person name="Benchimol M."/>
            <person name="Almeida L.G."/>
            <person name="Vasconcelos A.T."/>
            <person name="Perreira-Neves A."/>
            <person name="Rosa I.A."/>
            <person name="Tasca T."/>
            <person name="Bogo M.R."/>
            <person name="de Souza W."/>
        </authorList>
    </citation>
    <scope>NUCLEOTIDE SEQUENCE [LARGE SCALE GENOMIC DNA]</scope>
    <source>
        <strain evidence="9">K</strain>
    </source>
</reference>
<feature type="domain" description="USP" evidence="8">
    <location>
        <begin position="23"/>
        <end position="337"/>
    </location>
</feature>
<keyword evidence="6" id="KW-0378">Hydrolase</keyword>
<dbReference type="GO" id="GO:0006508">
    <property type="term" value="P:proteolysis"/>
    <property type="evidence" value="ECO:0007669"/>
    <property type="project" value="UniProtKB-KW"/>
</dbReference>
<evidence type="ECO:0000256" key="4">
    <source>
        <dbReference type="ARBA" id="ARBA00022670"/>
    </source>
</evidence>
<dbReference type="Proteomes" id="UP000179807">
    <property type="component" value="Unassembled WGS sequence"/>
</dbReference>
<dbReference type="SUPFAM" id="SSF54001">
    <property type="entry name" value="Cysteine proteinases"/>
    <property type="match status" value="1"/>
</dbReference>
<dbReference type="PANTHER" id="PTHR24006">
    <property type="entry name" value="UBIQUITIN CARBOXYL-TERMINAL HYDROLASE"/>
    <property type="match status" value="1"/>
</dbReference>
<dbReference type="PANTHER" id="PTHR24006:SF888">
    <property type="entry name" value="UBIQUITIN CARBOXYL-TERMINAL HYDROLASE 30"/>
    <property type="match status" value="1"/>
</dbReference>
<dbReference type="InterPro" id="IPR050164">
    <property type="entry name" value="Peptidase_C19"/>
</dbReference>
<dbReference type="EC" id="3.4.19.12" evidence="3"/>
<sequence length="337" mass="39194">MGNSESGIVDKLPPNFPNDIKFYHFHNLCNTCYCNSVIQLLLASNYVSCFFKNLFLVTKEGKALVVQEILQSPLFQLLQIYQNSVDDSNKEREFFIKPIKFLDSIYRETDQFTKGQQHDAHEFIIYLISSFDEVIKKFNDIHGKTLTPPFSKLFEGVKATCFHCELCENDKERQEPFISLDLGILPQSNLQNLVDESLFPEIVEEDWKCDNCSQKSEAQITSYMAQLPPVLLIELQRFKYNRQTQRMEKNSEIVKIPNEIHINSGSGPQNYKLKAIICHIGISLFHGHFIAFSKVDEKWLLANDDNLNVLDQITFEQLLEGRNVKYQYVPYLLMYEC</sequence>
<gene>
    <name evidence="9" type="ORF">TRFO_33300</name>
</gene>
<keyword evidence="7" id="KW-0788">Thiol protease</keyword>
<dbReference type="GO" id="GO:0016579">
    <property type="term" value="P:protein deubiquitination"/>
    <property type="evidence" value="ECO:0007669"/>
    <property type="project" value="InterPro"/>
</dbReference>
<evidence type="ECO:0000256" key="3">
    <source>
        <dbReference type="ARBA" id="ARBA00012759"/>
    </source>
</evidence>
<dbReference type="GeneID" id="94843705"/>
<evidence type="ECO:0000313" key="10">
    <source>
        <dbReference type="Proteomes" id="UP000179807"/>
    </source>
</evidence>
<keyword evidence="4" id="KW-0645">Protease</keyword>
<evidence type="ECO:0000313" key="9">
    <source>
        <dbReference type="EMBL" id="OHT00067.1"/>
    </source>
</evidence>
<dbReference type="InterPro" id="IPR038765">
    <property type="entry name" value="Papain-like_cys_pep_sf"/>
</dbReference>
<dbReference type="RefSeq" id="XP_068353203.1">
    <property type="nucleotide sequence ID" value="XM_068509001.1"/>
</dbReference>
<evidence type="ECO:0000256" key="5">
    <source>
        <dbReference type="ARBA" id="ARBA00022786"/>
    </source>
</evidence>
<organism evidence="9 10">
    <name type="scientific">Tritrichomonas foetus</name>
    <dbReference type="NCBI Taxonomy" id="1144522"/>
    <lineage>
        <taxon>Eukaryota</taxon>
        <taxon>Metamonada</taxon>
        <taxon>Parabasalia</taxon>
        <taxon>Tritrichomonadida</taxon>
        <taxon>Tritrichomonadidae</taxon>
        <taxon>Tritrichomonas</taxon>
    </lineage>
</organism>
<evidence type="ECO:0000256" key="6">
    <source>
        <dbReference type="ARBA" id="ARBA00022801"/>
    </source>
</evidence>
<evidence type="ECO:0000256" key="7">
    <source>
        <dbReference type="ARBA" id="ARBA00022807"/>
    </source>
</evidence>
<dbReference type="InterPro" id="IPR018200">
    <property type="entry name" value="USP_CS"/>
</dbReference>
<dbReference type="Pfam" id="PF00443">
    <property type="entry name" value="UCH"/>
    <property type="match status" value="1"/>
</dbReference>
<dbReference type="InterPro" id="IPR001394">
    <property type="entry name" value="Peptidase_C19_UCH"/>
</dbReference>
<dbReference type="Gene3D" id="3.90.70.10">
    <property type="entry name" value="Cysteine proteinases"/>
    <property type="match status" value="1"/>
</dbReference>
<comment type="similarity">
    <text evidence="2">Belongs to the peptidase C19 family.</text>
</comment>
<dbReference type="PROSITE" id="PS50235">
    <property type="entry name" value="USP_3"/>
    <property type="match status" value="1"/>
</dbReference>